<keyword evidence="11" id="KW-0046">Antibiotic resistance</keyword>
<comment type="subcellular location">
    <subcellularLocation>
        <location evidence="1">Cell membrane</location>
        <topology evidence="1">Multi-pass membrane protein</topology>
    </subcellularLocation>
</comment>
<dbReference type="Pfam" id="PF03706">
    <property type="entry name" value="LPG_synthase_TM"/>
    <property type="match status" value="1"/>
</dbReference>
<keyword evidence="9" id="KW-0443">Lipid metabolism</keyword>
<dbReference type="EMBL" id="JBHTFQ010000005">
    <property type="protein sequence ID" value="MFC7704698.1"/>
    <property type="molecule type" value="Genomic_DNA"/>
</dbReference>
<evidence type="ECO:0000256" key="1">
    <source>
        <dbReference type="ARBA" id="ARBA00004651"/>
    </source>
</evidence>
<keyword evidence="10 14" id="KW-0472">Membrane</keyword>
<evidence type="ECO:0000313" key="16">
    <source>
        <dbReference type="EMBL" id="MFC7704698.1"/>
    </source>
</evidence>
<evidence type="ECO:0000256" key="5">
    <source>
        <dbReference type="ARBA" id="ARBA00022475"/>
    </source>
</evidence>
<dbReference type="RefSeq" id="WP_377403286.1">
    <property type="nucleotide sequence ID" value="NZ_JBHTFQ010000005.1"/>
</dbReference>
<dbReference type="InterPro" id="IPR051211">
    <property type="entry name" value="PG_lysyltransferase"/>
</dbReference>
<evidence type="ECO:0000313" key="17">
    <source>
        <dbReference type="Proteomes" id="UP001596516"/>
    </source>
</evidence>
<accession>A0ABW2UKF8</accession>
<sequence>MEPPHISRWTRVRALLPFLVAGGLFLLGVTALYHLLAPVDLADVQAQIRATRWSTLAIAVGATLCGYLALAGYDWSALRYIGRPLPLPVVLTGGLMAYAFGNTMGLSALSGGAVRWRIYSGLGLDAYQVAKVSTFAAVSFGLAATVVGLAALAAHPDALAAVLPFSTGIVRAGALLGILIMTLPLIFAAWRRSVLRLGRLSVRAPSPPVLAAQVLFSLADITFSALTLYLLLPPTGVGFFTFLAIFAAATMAGIISHVPGGIGVFETVVIAALPAGTPVESVAAALLLYRIIYFILPFTLALLVLALYEAMKLGGHLSRLRPGGLVAAAEPALRAVEPLAPLVLAVMIVGSGLWMTFSALIPRHSGAADALEELFPLAFLEGSALLTSALGAALVVLALGVARRSEGAFLLALAAIGVGIGVALVQGPDLSRAIALAGAALLLLPFRRSFNRRTRLTHAAMTPPWMALVAGAVAAFGFVLFFAHRSTPYAHELWWQFAVDADAPRALRAGLVASLAVGVWTLWLLLRAPRLRPAPPTAEDLARAAALVAASEDPDLGFALTGDKTLIFSDEGDAMLMFGVQGRSWIALGAPSGPPEARADLAFTFVDSARRAGARPVFYEVGEQDLPLMLELGLGLFKLGEEAVVDLTTFTLDGPARKKLRAAHARALRDGLTLEILAPPHSADLIAALREVSDQWLSGKKVREKGFSVGRFDPDWLGRWPVAVVRHEGRIVAFANLMVTGSGQNASLDLMRHSGAAPAGVMEFLFTELMLQLAARGVRRFSLGMAPLAGLEPRKSRRLWDRFGAALFRHGGDFYNFTGLRAFKAKFGPQWRPRYLAAPGATTPLLPLADAALLVAGGARGVIAR</sequence>
<evidence type="ECO:0000256" key="3">
    <source>
        <dbReference type="ARBA" id="ARBA00012014"/>
    </source>
</evidence>
<feature type="transmembrane region" description="Helical" evidence="14">
    <location>
        <begin position="506"/>
        <end position="526"/>
    </location>
</feature>
<comment type="similarity">
    <text evidence="2">Belongs to the LPG synthase family.</text>
</comment>
<proteinExistence type="inferred from homology"/>
<dbReference type="Pfam" id="PF09924">
    <property type="entry name" value="LPG_synthase_C"/>
    <property type="match status" value="1"/>
</dbReference>
<feature type="transmembrane region" description="Helical" evidence="14">
    <location>
        <begin position="291"/>
        <end position="311"/>
    </location>
</feature>
<evidence type="ECO:0000256" key="10">
    <source>
        <dbReference type="ARBA" id="ARBA00023136"/>
    </source>
</evidence>
<dbReference type="InterPro" id="IPR022791">
    <property type="entry name" value="L-PG_synthase/AglD"/>
</dbReference>
<gene>
    <name evidence="16" type="primary">mprF</name>
    <name evidence="16" type="ORF">ACFQXB_10890</name>
</gene>
<evidence type="ECO:0000256" key="7">
    <source>
        <dbReference type="ARBA" id="ARBA00022692"/>
    </source>
</evidence>
<feature type="transmembrane region" description="Helical" evidence="14">
    <location>
        <begin position="135"/>
        <end position="156"/>
    </location>
</feature>
<feature type="transmembrane region" description="Helical" evidence="14">
    <location>
        <begin position="95"/>
        <end position="114"/>
    </location>
</feature>
<dbReference type="Proteomes" id="UP001596516">
    <property type="component" value="Unassembled WGS sequence"/>
</dbReference>
<dbReference type="InterPro" id="IPR016181">
    <property type="entry name" value="Acyl_CoA_acyltransferase"/>
</dbReference>
<evidence type="ECO:0000256" key="4">
    <source>
        <dbReference type="ARBA" id="ARBA00021546"/>
    </source>
</evidence>
<dbReference type="SUPFAM" id="SSF55729">
    <property type="entry name" value="Acyl-CoA N-acyltransferases (Nat)"/>
    <property type="match status" value="1"/>
</dbReference>
<feature type="transmembrane region" description="Helical" evidence="14">
    <location>
        <begin position="15"/>
        <end position="36"/>
    </location>
</feature>
<organism evidence="16 17">
    <name type="scientific">Plastorhodobacter daqingensis</name>
    <dbReference type="NCBI Taxonomy" id="1387281"/>
    <lineage>
        <taxon>Bacteria</taxon>
        <taxon>Pseudomonadati</taxon>
        <taxon>Pseudomonadota</taxon>
        <taxon>Alphaproteobacteria</taxon>
        <taxon>Rhodobacterales</taxon>
        <taxon>Paracoccaceae</taxon>
        <taxon>Plastorhodobacter</taxon>
    </lineage>
</organism>
<reference evidence="17" key="1">
    <citation type="journal article" date="2019" name="Int. J. Syst. Evol. Microbiol.">
        <title>The Global Catalogue of Microorganisms (GCM) 10K type strain sequencing project: providing services to taxonomists for standard genome sequencing and annotation.</title>
        <authorList>
            <consortium name="The Broad Institute Genomics Platform"/>
            <consortium name="The Broad Institute Genome Sequencing Center for Infectious Disease"/>
            <person name="Wu L."/>
            <person name="Ma J."/>
        </authorList>
    </citation>
    <scope>NUCLEOTIDE SEQUENCE [LARGE SCALE GENOMIC DNA]</scope>
    <source>
        <strain evidence="17">CGMCC 1.12750</strain>
    </source>
</reference>
<feature type="transmembrane region" description="Helical" evidence="14">
    <location>
        <begin position="56"/>
        <end position="75"/>
    </location>
</feature>
<keyword evidence="5" id="KW-1003">Cell membrane</keyword>
<dbReference type="EC" id="2.3.2.3" evidence="3"/>
<comment type="catalytic activity">
    <reaction evidence="13">
        <text>L-lysyl-tRNA(Lys) + a 1,2-diacyl-sn-glycero-3-phospho-(1'-sn-glycerol) = a 1,2-diacyl-sn-glycero-3-phospho-1'-(3'-O-L-lysyl)-sn-glycerol + tRNA(Lys)</text>
        <dbReference type="Rhea" id="RHEA:10668"/>
        <dbReference type="Rhea" id="RHEA-COMP:9696"/>
        <dbReference type="Rhea" id="RHEA-COMP:9697"/>
        <dbReference type="ChEBI" id="CHEBI:64716"/>
        <dbReference type="ChEBI" id="CHEBI:75792"/>
        <dbReference type="ChEBI" id="CHEBI:78442"/>
        <dbReference type="ChEBI" id="CHEBI:78529"/>
        <dbReference type="EC" id="2.3.2.3"/>
    </reaction>
</comment>
<dbReference type="PANTHER" id="PTHR34697:SF2">
    <property type="entry name" value="PHOSPHATIDYLGLYCEROL LYSYLTRANSFERASE"/>
    <property type="match status" value="1"/>
</dbReference>
<feature type="transmembrane region" description="Helical" evidence="14">
    <location>
        <begin position="168"/>
        <end position="190"/>
    </location>
</feature>
<evidence type="ECO:0000256" key="13">
    <source>
        <dbReference type="ARBA" id="ARBA00047540"/>
    </source>
</evidence>
<name>A0ABW2UKF8_9RHOB</name>
<protein>
    <recommendedName>
        <fullName evidence="4">Phosphatidylglycerol lysyltransferase</fullName>
        <ecNumber evidence="3">2.3.2.3</ecNumber>
    </recommendedName>
    <alternativeName>
        <fullName evidence="12">Lysylphosphatidylglycerol synthase</fullName>
    </alternativeName>
</protein>
<feature type="transmembrane region" description="Helical" evidence="14">
    <location>
        <begin position="407"/>
        <end position="424"/>
    </location>
</feature>
<dbReference type="NCBIfam" id="NF033480">
    <property type="entry name" value="bifunc_MprF"/>
    <property type="match status" value="1"/>
</dbReference>
<evidence type="ECO:0000256" key="9">
    <source>
        <dbReference type="ARBA" id="ARBA00023098"/>
    </source>
</evidence>
<keyword evidence="17" id="KW-1185">Reference proteome</keyword>
<evidence type="ECO:0000256" key="8">
    <source>
        <dbReference type="ARBA" id="ARBA00022989"/>
    </source>
</evidence>
<feature type="transmembrane region" description="Helical" evidence="14">
    <location>
        <begin position="467"/>
        <end position="486"/>
    </location>
</feature>
<feature type="transmembrane region" description="Helical" evidence="14">
    <location>
        <begin position="339"/>
        <end position="357"/>
    </location>
</feature>
<evidence type="ECO:0000256" key="12">
    <source>
        <dbReference type="ARBA" id="ARBA00031899"/>
    </source>
</evidence>
<evidence type="ECO:0000256" key="11">
    <source>
        <dbReference type="ARBA" id="ARBA00023251"/>
    </source>
</evidence>
<feature type="transmembrane region" description="Helical" evidence="14">
    <location>
        <begin position="210"/>
        <end position="231"/>
    </location>
</feature>
<evidence type="ECO:0000256" key="14">
    <source>
        <dbReference type="SAM" id="Phobius"/>
    </source>
</evidence>
<feature type="transmembrane region" description="Helical" evidence="14">
    <location>
        <begin position="377"/>
        <end position="400"/>
    </location>
</feature>
<feature type="transmembrane region" description="Helical" evidence="14">
    <location>
        <begin position="262"/>
        <end position="279"/>
    </location>
</feature>
<feature type="domain" description="Phosphatidylglycerol lysyltransferase C-terminal" evidence="15">
    <location>
        <begin position="550"/>
        <end position="837"/>
    </location>
</feature>
<keyword evidence="6" id="KW-0808">Transferase</keyword>
<evidence type="ECO:0000256" key="2">
    <source>
        <dbReference type="ARBA" id="ARBA00008627"/>
    </source>
</evidence>
<dbReference type="PANTHER" id="PTHR34697">
    <property type="entry name" value="PHOSPHATIDYLGLYCEROL LYSYLTRANSFERASE"/>
    <property type="match status" value="1"/>
</dbReference>
<comment type="caution">
    <text evidence="16">The sequence shown here is derived from an EMBL/GenBank/DDBJ whole genome shotgun (WGS) entry which is preliminary data.</text>
</comment>
<evidence type="ECO:0000256" key="6">
    <source>
        <dbReference type="ARBA" id="ARBA00022679"/>
    </source>
</evidence>
<feature type="transmembrane region" description="Helical" evidence="14">
    <location>
        <begin position="430"/>
        <end position="446"/>
    </location>
</feature>
<evidence type="ECO:0000259" key="15">
    <source>
        <dbReference type="Pfam" id="PF09924"/>
    </source>
</evidence>
<keyword evidence="7 14" id="KW-0812">Transmembrane</keyword>
<dbReference type="InterPro" id="IPR024320">
    <property type="entry name" value="LPG_synthase_C"/>
</dbReference>
<keyword evidence="8 14" id="KW-1133">Transmembrane helix</keyword>